<dbReference type="AlphaFoldDB" id="A0A512ALE2"/>
<feature type="region of interest" description="Disordered" evidence="9">
    <location>
        <begin position="22"/>
        <end position="55"/>
    </location>
</feature>
<organism evidence="12 13">
    <name type="scientific">Novosphingobium sediminis</name>
    <dbReference type="NCBI Taxonomy" id="707214"/>
    <lineage>
        <taxon>Bacteria</taxon>
        <taxon>Pseudomonadati</taxon>
        <taxon>Pseudomonadota</taxon>
        <taxon>Alphaproteobacteria</taxon>
        <taxon>Sphingomonadales</taxon>
        <taxon>Sphingomonadaceae</taxon>
        <taxon>Novosphingobium</taxon>
    </lineage>
</organism>
<evidence type="ECO:0000256" key="8">
    <source>
        <dbReference type="HAMAP-Rule" id="MF_02204"/>
    </source>
</evidence>
<dbReference type="PANTHER" id="PTHR30329:SF21">
    <property type="entry name" value="LIPOPROTEIN YIAD-RELATED"/>
    <property type="match status" value="1"/>
</dbReference>
<dbReference type="SUPFAM" id="SSF103088">
    <property type="entry name" value="OmpA-like"/>
    <property type="match status" value="1"/>
</dbReference>
<dbReference type="InterPro" id="IPR014169">
    <property type="entry name" value="Pal_lipo_C"/>
</dbReference>
<keyword evidence="4 8" id="KW-0564">Palmitate</keyword>
<evidence type="ECO:0000259" key="11">
    <source>
        <dbReference type="PROSITE" id="PS51123"/>
    </source>
</evidence>
<keyword evidence="5 8" id="KW-0998">Cell outer membrane</keyword>
<accession>A0A512ALE2</accession>
<keyword evidence="2 8" id="KW-0732">Signal</keyword>
<evidence type="ECO:0000256" key="7">
    <source>
        <dbReference type="ARBA" id="ARBA00023306"/>
    </source>
</evidence>
<feature type="chain" id="PRO_5021818119" description="Peptidoglycan-associated lipoprotein" evidence="10">
    <location>
        <begin position="19"/>
        <end position="172"/>
    </location>
</feature>
<dbReference type="OrthoDB" id="9809164at2"/>
<dbReference type="Pfam" id="PF00691">
    <property type="entry name" value="OmpA"/>
    <property type="match status" value="1"/>
</dbReference>
<dbReference type="InterPro" id="IPR006690">
    <property type="entry name" value="OMPA-like_CS"/>
</dbReference>
<evidence type="ECO:0000256" key="1">
    <source>
        <dbReference type="ARBA" id="ARBA00022618"/>
    </source>
</evidence>
<evidence type="ECO:0000256" key="10">
    <source>
        <dbReference type="SAM" id="SignalP"/>
    </source>
</evidence>
<dbReference type="Gene3D" id="3.30.1330.60">
    <property type="entry name" value="OmpA-like domain"/>
    <property type="match status" value="1"/>
</dbReference>
<dbReference type="RefSeq" id="WP_147159828.1">
    <property type="nucleotide sequence ID" value="NZ_BJYR01000015.1"/>
</dbReference>
<dbReference type="InterPro" id="IPR050330">
    <property type="entry name" value="Bact_OuterMem_StrucFunc"/>
</dbReference>
<dbReference type="InterPro" id="IPR039001">
    <property type="entry name" value="Pal"/>
</dbReference>
<sequence>MNRQILTALLLTSGLALAGCATKPKELPPQPSGATTTTTTPPPPVSTPTGPTPGSRADFMASVLADTILFDTDRYNIDSEDQGILQSQAQWLARYPGKRVTVEGHADERGTRDYNLALGERRANSAKNYLVSLGIDASRITTVSYGKERPVALGSDEASWAKNRRAVTVTVE</sequence>
<comment type="function">
    <text evidence="8">Part of the Tol-Pal system, which plays a role in outer membrane invagination during cell division and is important for maintaining outer membrane integrity.</text>
</comment>
<dbReference type="InterPro" id="IPR006664">
    <property type="entry name" value="OMP_bac"/>
</dbReference>
<evidence type="ECO:0000256" key="3">
    <source>
        <dbReference type="ARBA" id="ARBA00023136"/>
    </source>
</evidence>
<keyword evidence="1 8" id="KW-0132">Cell division</keyword>
<evidence type="ECO:0000256" key="4">
    <source>
        <dbReference type="ARBA" id="ARBA00023139"/>
    </source>
</evidence>
<comment type="subcellular location">
    <subcellularLocation>
        <location evidence="8">Cell outer membrane</location>
        <topology evidence="8">Lipid-anchor</topology>
    </subcellularLocation>
</comment>
<evidence type="ECO:0000256" key="2">
    <source>
        <dbReference type="ARBA" id="ARBA00022729"/>
    </source>
</evidence>
<keyword evidence="13" id="KW-1185">Reference proteome</keyword>
<dbReference type="PRINTS" id="PR01021">
    <property type="entry name" value="OMPADOMAIN"/>
</dbReference>
<comment type="subunit">
    <text evidence="8">The Tol-Pal system is composed of five core proteins: the inner membrane proteins TolA, TolQ and TolR, the periplasmic protein TolB and the outer membrane protein Pal. They form a network linking the inner and outer membranes and the peptidoglycan layer.</text>
</comment>
<dbReference type="GO" id="GO:0051301">
    <property type="term" value="P:cell division"/>
    <property type="evidence" value="ECO:0007669"/>
    <property type="project" value="UniProtKB-UniRule"/>
</dbReference>
<feature type="signal peptide" evidence="10">
    <location>
        <begin position="1"/>
        <end position="18"/>
    </location>
</feature>
<dbReference type="NCBIfam" id="TIGR02802">
    <property type="entry name" value="Pal_lipo"/>
    <property type="match status" value="1"/>
</dbReference>
<gene>
    <name evidence="8" type="primary">pal</name>
    <name evidence="12" type="ORF">NSE01_23260</name>
</gene>
<dbReference type="GO" id="GO:0009279">
    <property type="term" value="C:cell outer membrane"/>
    <property type="evidence" value="ECO:0007669"/>
    <property type="project" value="UniProtKB-SubCell"/>
</dbReference>
<comment type="similarity">
    <text evidence="8">Belongs to the Pal lipoprotein family.</text>
</comment>
<comment type="caution">
    <text evidence="12">The sequence shown here is derived from an EMBL/GenBank/DDBJ whole genome shotgun (WGS) entry which is preliminary data.</text>
</comment>
<dbReference type="InterPro" id="IPR006665">
    <property type="entry name" value="OmpA-like"/>
</dbReference>
<keyword evidence="6 8" id="KW-0449">Lipoprotein</keyword>
<dbReference type="HAMAP" id="MF_02204">
    <property type="entry name" value="Pal"/>
    <property type="match status" value="1"/>
</dbReference>
<dbReference type="EMBL" id="BJYR01000015">
    <property type="protein sequence ID" value="GEO00494.1"/>
    <property type="molecule type" value="Genomic_DNA"/>
</dbReference>
<evidence type="ECO:0000313" key="13">
    <source>
        <dbReference type="Proteomes" id="UP000321464"/>
    </source>
</evidence>
<dbReference type="PANTHER" id="PTHR30329">
    <property type="entry name" value="STATOR ELEMENT OF FLAGELLAR MOTOR COMPLEX"/>
    <property type="match status" value="1"/>
</dbReference>
<dbReference type="PROSITE" id="PS51257">
    <property type="entry name" value="PROKAR_LIPOPROTEIN"/>
    <property type="match status" value="1"/>
</dbReference>
<dbReference type="InterPro" id="IPR036737">
    <property type="entry name" value="OmpA-like_sf"/>
</dbReference>
<name>A0A512ALE2_9SPHN</name>
<reference evidence="12 13" key="1">
    <citation type="submission" date="2019-07" db="EMBL/GenBank/DDBJ databases">
        <title>Whole genome shotgun sequence of Novosphingobium sediminis NBRC 106119.</title>
        <authorList>
            <person name="Hosoyama A."/>
            <person name="Uohara A."/>
            <person name="Ohji S."/>
            <person name="Ichikawa N."/>
        </authorList>
    </citation>
    <scope>NUCLEOTIDE SEQUENCE [LARGE SCALE GENOMIC DNA]</scope>
    <source>
        <strain evidence="12 13">NBRC 106119</strain>
    </source>
</reference>
<evidence type="ECO:0000313" key="12">
    <source>
        <dbReference type="EMBL" id="GEO00494.1"/>
    </source>
</evidence>
<evidence type="ECO:0000256" key="9">
    <source>
        <dbReference type="SAM" id="MobiDB-lite"/>
    </source>
</evidence>
<keyword evidence="7 8" id="KW-0131">Cell cycle</keyword>
<dbReference type="PROSITE" id="PS51123">
    <property type="entry name" value="OMPA_2"/>
    <property type="match status" value="1"/>
</dbReference>
<evidence type="ECO:0000256" key="6">
    <source>
        <dbReference type="ARBA" id="ARBA00023288"/>
    </source>
</evidence>
<evidence type="ECO:0000256" key="5">
    <source>
        <dbReference type="ARBA" id="ARBA00023237"/>
    </source>
</evidence>
<dbReference type="PRINTS" id="PR01023">
    <property type="entry name" value="NAFLGMOTY"/>
</dbReference>
<protein>
    <recommendedName>
        <fullName evidence="8">Peptidoglycan-associated lipoprotein</fullName>
        <shortName evidence="8">PAL</shortName>
    </recommendedName>
</protein>
<keyword evidence="3 8" id="KW-0472">Membrane</keyword>
<proteinExistence type="inferred from homology"/>
<dbReference type="Proteomes" id="UP000321464">
    <property type="component" value="Unassembled WGS sequence"/>
</dbReference>
<dbReference type="CDD" id="cd07185">
    <property type="entry name" value="OmpA_C-like"/>
    <property type="match status" value="1"/>
</dbReference>
<feature type="domain" description="OmpA-like" evidence="11">
    <location>
        <begin position="57"/>
        <end position="172"/>
    </location>
</feature>
<dbReference type="PROSITE" id="PS01068">
    <property type="entry name" value="OMPA_1"/>
    <property type="match status" value="1"/>
</dbReference>